<dbReference type="Pfam" id="PF00583">
    <property type="entry name" value="Acetyltransf_1"/>
    <property type="match status" value="1"/>
</dbReference>
<dbReference type="GO" id="GO:0005524">
    <property type="term" value="F:ATP binding"/>
    <property type="evidence" value="ECO:0007669"/>
    <property type="project" value="UniProtKB-UniRule"/>
</dbReference>
<dbReference type="InterPro" id="IPR016181">
    <property type="entry name" value="Acyl_CoA_acyltransferase"/>
</dbReference>
<dbReference type="InterPro" id="IPR017534">
    <property type="entry name" value="GNAT-acetyltransferase"/>
</dbReference>
<comment type="caution">
    <text evidence="4">The sequence shown here is derived from an EMBL/GenBank/DDBJ whole genome shotgun (WGS) entry which is preliminary data.</text>
</comment>
<reference evidence="4" key="2">
    <citation type="submission" date="2020-09" db="EMBL/GenBank/DDBJ databases">
        <authorList>
            <person name="Sun Q."/>
            <person name="Kim S."/>
        </authorList>
    </citation>
    <scope>NUCLEOTIDE SEQUENCE</scope>
    <source>
        <strain evidence="4">KCTC 12870</strain>
    </source>
</reference>
<keyword evidence="5" id="KW-1185">Reference proteome</keyword>
<dbReference type="EMBL" id="BMXG01000021">
    <property type="protein sequence ID" value="GHC09362.1"/>
    <property type="molecule type" value="Genomic_DNA"/>
</dbReference>
<feature type="domain" description="N-acetyltransferase" evidence="3">
    <location>
        <begin position="88"/>
        <end position="238"/>
    </location>
</feature>
<protein>
    <submittedName>
        <fullName evidence="4">Acetyltransferase</fullName>
    </submittedName>
</protein>
<dbReference type="PANTHER" id="PTHR21621">
    <property type="entry name" value="RIBOSOMAL PROTEIN S6 MODIFICATION PROTEIN"/>
    <property type="match status" value="1"/>
</dbReference>
<dbReference type="NCBIfam" id="TIGR03103">
    <property type="entry name" value="trio_acet_GNAT"/>
    <property type="match status" value="1"/>
</dbReference>
<feature type="domain" description="ATP-grasp" evidence="2">
    <location>
        <begin position="307"/>
        <end position="555"/>
    </location>
</feature>
<evidence type="ECO:0000313" key="4">
    <source>
        <dbReference type="EMBL" id="GHC09362.1"/>
    </source>
</evidence>
<dbReference type="PROSITE" id="PS50975">
    <property type="entry name" value="ATP_GRASP"/>
    <property type="match status" value="1"/>
</dbReference>
<dbReference type="GO" id="GO:0016747">
    <property type="term" value="F:acyltransferase activity, transferring groups other than amino-acyl groups"/>
    <property type="evidence" value="ECO:0007669"/>
    <property type="project" value="InterPro"/>
</dbReference>
<dbReference type="Pfam" id="PF08443">
    <property type="entry name" value="RimK"/>
    <property type="match status" value="1"/>
</dbReference>
<organism evidence="4 5">
    <name type="scientific">Cerasicoccus arenae</name>
    <dbReference type="NCBI Taxonomy" id="424488"/>
    <lineage>
        <taxon>Bacteria</taxon>
        <taxon>Pseudomonadati</taxon>
        <taxon>Verrucomicrobiota</taxon>
        <taxon>Opitutia</taxon>
        <taxon>Puniceicoccales</taxon>
        <taxon>Cerasicoccaceae</taxon>
        <taxon>Cerasicoccus</taxon>
    </lineage>
</organism>
<dbReference type="PANTHER" id="PTHR21621:SF0">
    <property type="entry name" value="BETA-CITRYLGLUTAMATE SYNTHASE B-RELATED"/>
    <property type="match status" value="1"/>
</dbReference>
<dbReference type="GO" id="GO:0046872">
    <property type="term" value="F:metal ion binding"/>
    <property type="evidence" value="ECO:0007669"/>
    <property type="project" value="InterPro"/>
</dbReference>
<dbReference type="GO" id="GO:0018169">
    <property type="term" value="F:ribosomal S6-glutamic acid ligase activity"/>
    <property type="evidence" value="ECO:0007669"/>
    <property type="project" value="TreeGrafter"/>
</dbReference>
<dbReference type="GO" id="GO:0005737">
    <property type="term" value="C:cytoplasm"/>
    <property type="evidence" value="ECO:0007669"/>
    <property type="project" value="TreeGrafter"/>
</dbReference>
<dbReference type="InterPro" id="IPR000182">
    <property type="entry name" value="GNAT_dom"/>
</dbReference>
<proteinExistence type="predicted"/>
<gene>
    <name evidence="4" type="ORF">GCM10007047_28210</name>
</gene>
<dbReference type="SUPFAM" id="SSF56059">
    <property type="entry name" value="Glutathione synthetase ATP-binding domain-like"/>
    <property type="match status" value="1"/>
</dbReference>
<evidence type="ECO:0000259" key="3">
    <source>
        <dbReference type="PROSITE" id="PS51186"/>
    </source>
</evidence>
<dbReference type="GO" id="GO:0009432">
    <property type="term" value="P:SOS response"/>
    <property type="evidence" value="ECO:0007669"/>
    <property type="project" value="TreeGrafter"/>
</dbReference>
<dbReference type="AlphaFoldDB" id="A0A8J3DE34"/>
<reference evidence="4" key="1">
    <citation type="journal article" date="2014" name="Int. J. Syst. Evol. Microbiol.">
        <title>Complete genome sequence of Corynebacterium casei LMG S-19264T (=DSM 44701T), isolated from a smear-ripened cheese.</title>
        <authorList>
            <consortium name="US DOE Joint Genome Institute (JGI-PGF)"/>
            <person name="Walter F."/>
            <person name="Albersmeier A."/>
            <person name="Kalinowski J."/>
            <person name="Ruckert C."/>
        </authorList>
    </citation>
    <scope>NUCLEOTIDE SEQUENCE</scope>
    <source>
        <strain evidence="4">KCTC 12870</strain>
    </source>
</reference>
<dbReference type="PROSITE" id="PS51186">
    <property type="entry name" value="GNAT"/>
    <property type="match status" value="1"/>
</dbReference>
<evidence type="ECO:0000256" key="1">
    <source>
        <dbReference type="PROSITE-ProRule" id="PRU00409"/>
    </source>
</evidence>
<evidence type="ECO:0000259" key="2">
    <source>
        <dbReference type="PROSITE" id="PS50975"/>
    </source>
</evidence>
<dbReference type="SUPFAM" id="SSF55729">
    <property type="entry name" value="Acyl-CoA N-acyltransferases (Nat)"/>
    <property type="match status" value="1"/>
</dbReference>
<keyword evidence="1" id="KW-0547">Nucleotide-binding</keyword>
<name>A0A8J3DE34_9BACT</name>
<evidence type="ECO:0000313" key="5">
    <source>
        <dbReference type="Proteomes" id="UP000642829"/>
    </source>
</evidence>
<accession>A0A8J3DE34</accession>
<dbReference type="Gene3D" id="3.40.630.30">
    <property type="match status" value="1"/>
</dbReference>
<keyword evidence="1" id="KW-0067">ATP-binding</keyword>
<dbReference type="InterPro" id="IPR011761">
    <property type="entry name" value="ATP-grasp"/>
</dbReference>
<dbReference type="InterPro" id="IPR013651">
    <property type="entry name" value="ATP-grasp_RimK-type"/>
</dbReference>
<dbReference type="CDD" id="cd04301">
    <property type="entry name" value="NAT_SF"/>
    <property type="match status" value="1"/>
</dbReference>
<dbReference type="Gene3D" id="3.30.470.20">
    <property type="entry name" value="ATP-grasp fold, B domain"/>
    <property type="match status" value="2"/>
</dbReference>
<dbReference type="Proteomes" id="UP000642829">
    <property type="component" value="Unassembled WGS sequence"/>
</dbReference>
<dbReference type="RefSeq" id="WP_189516369.1">
    <property type="nucleotide sequence ID" value="NZ_BMXG01000021.1"/>
</dbReference>
<sequence>MDTTTSKPGTTLQCGWGRLMFADTFPSPESLAAAILSEHPEQRDIALYLLDPHLVLNCAPQQIFLDPSNTYRLLLSDYKPSEKTPVGFEIRKLAHKEELDEINRIYTTLKMVPLDKDYVWDNRHAEGFTYFIAVQNETGHVLGVAMGANHQVCGEHMPNSCSLWAVGVDPQAQLPGVGTSLVRHIIEHYSQLGREYMDVSVIHDNENAQRLYEKMGFERMYIFAAKRRNRINERLFVGAPAPDGYNPYATIIINEALRRGIAVDPISPERNYFRLSLGGRSVTCWESLTTMTSAIALKRAEDKQFTHEVLKAADLSTPDQILAGEPRRNLQFLNRHKSVVVKPLVGEQGQGISVDVRSEESLEAAVEKAREFSDVVLIEQFVEGQDLRVIVINQEVVAAAVRRPPSVIGTGEHTIRELIEKLSRRREAATGGESKIPLDKETERCVRMAGYALEDVLEKEVAIPVRKTANLHTGGTIHDVTDKLHPTLAEASIRAAAVLEMPVVGLDLMVKSADQPDYVIIEGNERPGLANHEPQPTAEKFIDFLFPQSIIAQAAPPVAEQ</sequence>